<proteinExistence type="predicted"/>
<feature type="compositionally biased region" description="Basic residues" evidence="1">
    <location>
        <begin position="7"/>
        <end position="16"/>
    </location>
</feature>
<organism evidence="2">
    <name type="scientific">Cyprinus carpio</name>
    <name type="common">Common carp</name>
    <dbReference type="NCBI Taxonomy" id="7962"/>
    <lineage>
        <taxon>Eukaryota</taxon>
        <taxon>Metazoa</taxon>
        <taxon>Chordata</taxon>
        <taxon>Craniata</taxon>
        <taxon>Vertebrata</taxon>
        <taxon>Euteleostomi</taxon>
        <taxon>Actinopterygii</taxon>
        <taxon>Neopterygii</taxon>
        <taxon>Teleostei</taxon>
        <taxon>Ostariophysi</taxon>
        <taxon>Cypriniformes</taxon>
        <taxon>Cyprinidae</taxon>
        <taxon>Cyprininae</taxon>
        <taxon>Cyprinus</taxon>
    </lineage>
</organism>
<gene>
    <name evidence="2" type="primary">LOC122139481</name>
</gene>
<evidence type="ECO:0000313" key="2">
    <source>
        <dbReference type="RefSeq" id="XP_042593497.1"/>
    </source>
</evidence>
<evidence type="ECO:0000256" key="1">
    <source>
        <dbReference type="SAM" id="MobiDB-lite"/>
    </source>
</evidence>
<sequence>MNSVRATNRRPRRVSRPRPVPPDRNNAERDEEVPAEMVAEESGQGAQNSPYQLRRKSLLPKRTACPTKTSMEVRKCC</sequence>
<dbReference type="OrthoDB" id="427974at2759"/>
<dbReference type="Proteomes" id="UP001155660">
    <property type="component" value="Chromosome B13"/>
</dbReference>
<reference evidence="2" key="1">
    <citation type="submission" date="2025-08" db="UniProtKB">
        <authorList>
            <consortium name="RefSeq"/>
        </authorList>
    </citation>
    <scope>IDENTIFICATION</scope>
    <source>
        <tissue evidence="2">Muscle</tissue>
    </source>
</reference>
<dbReference type="RefSeq" id="XP_042593497.1">
    <property type="nucleotide sequence ID" value="XM_042737563.1"/>
</dbReference>
<dbReference type="KEGG" id="ccar:122139481"/>
<dbReference type="GeneID" id="122139481"/>
<feature type="region of interest" description="Disordered" evidence="1">
    <location>
        <begin position="1"/>
        <end position="57"/>
    </location>
</feature>
<accession>A0A9R0ACE4</accession>
<dbReference type="AlphaFoldDB" id="A0A9R0ACE4"/>
<protein>
    <submittedName>
        <fullName evidence="2">F-box only protein 11-like</fullName>
    </submittedName>
</protein>
<name>A0A9R0ACE4_CYPCA</name>